<dbReference type="EMBL" id="FN554973">
    <property type="protein sequence ID" value="CBH16356.1"/>
    <property type="molecule type" value="Genomic_DNA"/>
</dbReference>
<evidence type="ECO:0000313" key="1">
    <source>
        <dbReference type="EMBL" id="CBH16356.1"/>
    </source>
</evidence>
<reference evidence="2" key="1">
    <citation type="journal article" date="2010" name="PLoS Negl. Trop. Dis.">
        <title>The genome sequence of Trypanosoma brucei gambiense, causative agent of chronic human african trypanosomiasis.</title>
        <authorList>
            <person name="Jackson A.P."/>
            <person name="Sanders M."/>
            <person name="Berry A."/>
            <person name="McQuillan J."/>
            <person name="Aslett M.A."/>
            <person name="Quail M.A."/>
            <person name="Chukualim B."/>
            <person name="Capewell P."/>
            <person name="MacLeod A."/>
            <person name="Melville S.E."/>
            <person name="Gibson W."/>
            <person name="Barry J.D."/>
            <person name="Berriman M."/>
            <person name="Hertz-Fowler C."/>
        </authorList>
    </citation>
    <scope>NUCLEOTIDE SEQUENCE [LARGE SCALE GENOMIC DNA]</scope>
    <source>
        <strain evidence="2">MHOM/CI/86/DAL972</strain>
    </source>
</reference>
<dbReference type="AlphaFoldDB" id="D0A512"/>
<organism evidence="1 2">
    <name type="scientific">Trypanosoma brucei gambiense (strain MHOM/CI/86/DAL972)</name>
    <dbReference type="NCBI Taxonomy" id="679716"/>
    <lineage>
        <taxon>Eukaryota</taxon>
        <taxon>Discoba</taxon>
        <taxon>Euglenozoa</taxon>
        <taxon>Kinetoplastea</taxon>
        <taxon>Metakinetoplastina</taxon>
        <taxon>Trypanosomatida</taxon>
        <taxon>Trypanosomatidae</taxon>
        <taxon>Trypanosoma</taxon>
    </lineage>
</organism>
<sequence length="111" mass="12215">MGSSWCKLRGVMFSRCGVAPSSFVNLPKSTITQSGERTALGVFSSCRLSPRKGNKRSVIISNQIIYMCWLTVYAVSQRGTGCALMTGRRPIFRPNPQYPAPRASQRNTLGL</sequence>
<proteinExistence type="predicted"/>
<protein>
    <submittedName>
        <fullName evidence="1">Uncharacterized protein</fullName>
    </submittedName>
</protein>
<dbReference type="KEGG" id="tbg:TbgDal_X14540"/>
<accession>D0A512</accession>
<dbReference type="Proteomes" id="UP000002316">
    <property type="component" value="Chromosome 10"/>
</dbReference>
<evidence type="ECO:0000313" key="2">
    <source>
        <dbReference type="Proteomes" id="UP000002316"/>
    </source>
</evidence>
<gene>
    <name evidence="1" type="ORF">TbgDal_X14540</name>
</gene>
<name>D0A512_TRYB9</name>
<dbReference type="RefSeq" id="XP_011778620.1">
    <property type="nucleotide sequence ID" value="XM_011780318.1"/>
</dbReference>
<dbReference type="GeneID" id="23864664"/>